<accession>A0ABC8TQA7</accession>
<keyword evidence="8 12" id="KW-0067">ATP-binding</keyword>
<keyword evidence="7" id="KW-0418">Kinase</keyword>
<keyword evidence="5 15" id="KW-0732">Signal</keyword>
<evidence type="ECO:0000256" key="3">
    <source>
        <dbReference type="ARBA" id="ARBA00022679"/>
    </source>
</evidence>
<dbReference type="CDD" id="cd14066">
    <property type="entry name" value="STKc_IRAK"/>
    <property type="match status" value="1"/>
</dbReference>
<dbReference type="InterPro" id="IPR000719">
    <property type="entry name" value="Prot_kinase_dom"/>
</dbReference>
<keyword evidence="4 14" id="KW-0812">Transmembrane</keyword>
<comment type="subcellular location">
    <subcellularLocation>
        <location evidence="1">Membrane</location>
        <topology evidence="1">Single-pass type I membrane protein</topology>
    </subcellularLocation>
</comment>
<dbReference type="FunFam" id="2.60.120.430:FF:000003">
    <property type="entry name" value="FERONIA receptor-like kinase"/>
    <property type="match status" value="1"/>
</dbReference>
<dbReference type="AlphaFoldDB" id="A0ABC8TQA7"/>
<evidence type="ECO:0000256" key="15">
    <source>
        <dbReference type="SAM" id="SignalP"/>
    </source>
</evidence>
<feature type="chain" id="PRO_5044753685" description="Protein kinase domain-containing protein" evidence="15">
    <location>
        <begin position="23"/>
        <end position="878"/>
    </location>
</feature>
<evidence type="ECO:0000256" key="4">
    <source>
        <dbReference type="ARBA" id="ARBA00022692"/>
    </source>
</evidence>
<proteinExistence type="predicted"/>
<dbReference type="InterPro" id="IPR017441">
    <property type="entry name" value="Protein_kinase_ATP_BS"/>
</dbReference>
<evidence type="ECO:0000259" key="16">
    <source>
        <dbReference type="PROSITE" id="PS50011"/>
    </source>
</evidence>
<evidence type="ECO:0000313" key="17">
    <source>
        <dbReference type="EMBL" id="CAK9171667.1"/>
    </source>
</evidence>
<feature type="compositionally biased region" description="Polar residues" evidence="13">
    <location>
        <begin position="66"/>
        <end position="85"/>
    </location>
</feature>
<feature type="transmembrane region" description="Helical" evidence="14">
    <location>
        <begin position="450"/>
        <end position="473"/>
    </location>
</feature>
<dbReference type="FunFam" id="3.30.200.20:FF:000645">
    <property type="entry name" value="Receptor-like protein kinase FERONIA"/>
    <property type="match status" value="1"/>
</dbReference>
<keyword evidence="6 12" id="KW-0547">Nucleotide-binding</keyword>
<evidence type="ECO:0000256" key="10">
    <source>
        <dbReference type="ARBA" id="ARBA00023136"/>
    </source>
</evidence>
<feature type="domain" description="Protein kinase" evidence="16">
    <location>
        <begin position="528"/>
        <end position="803"/>
    </location>
</feature>
<dbReference type="PANTHER" id="PTHR34590:SF5">
    <property type="entry name" value="OS04G0586500 PROTEIN"/>
    <property type="match status" value="1"/>
</dbReference>
<dbReference type="SMART" id="SM00220">
    <property type="entry name" value="S_TKc"/>
    <property type="match status" value="1"/>
</dbReference>
<evidence type="ECO:0000256" key="7">
    <source>
        <dbReference type="ARBA" id="ARBA00022777"/>
    </source>
</evidence>
<evidence type="ECO:0000313" key="18">
    <source>
        <dbReference type="Proteomes" id="UP001642360"/>
    </source>
</evidence>
<comment type="caution">
    <text evidence="17">The sequence shown here is derived from an EMBL/GenBank/DDBJ whole genome shotgun (WGS) entry which is preliminary data.</text>
</comment>
<dbReference type="PANTHER" id="PTHR34590">
    <property type="entry name" value="OS03G0124300 PROTEIN-RELATED"/>
    <property type="match status" value="1"/>
</dbReference>
<dbReference type="Pfam" id="PF12819">
    <property type="entry name" value="Malectin_like"/>
    <property type="match status" value="1"/>
</dbReference>
<evidence type="ECO:0000256" key="5">
    <source>
        <dbReference type="ARBA" id="ARBA00022729"/>
    </source>
</evidence>
<dbReference type="Pfam" id="PF07714">
    <property type="entry name" value="PK_Tyr_Ser-Thr"/>
    <property type="match status" value="1"/>
</dbReference>
<evidence type="ECO:0000256" key="14">
    <source>
        <dbReference type="SAM" id="Phobius"/>
    </source>
</evidence>
<evidence type="ECO:0000256" key="8">
    <source>
        <dbReference type="ARBA" id="ARBA00022840"/>
    </source>
</evidence>
<keyword evidence="18" id="KW-1185">Reference proteome</keyword>
<dbReference type="PROSITE" id="PS00108">
    <property type="entry name" value="PROTEIN_KINASE_ST"/>
    <property type="match status" value="1"/>
</dbReference>
<keyword evidence="9 14" id="KW-1133">Transmembrane helix</keyword>
<dbReference type="Gene3D" id="3.30.200.20">
    <property type="entry name" value="Phosphorylase Kinase, domain 1"/>
    <property type="match status" value="1"/>
</dbReference>
<evidence type="ECO:0000256" key="9">
    <source>
        <dbReference type="ARBA" id="ARBA00022989"/>
    </source>
</evidence>
<gene>
    <name evidence="17" type="ORF">ILEXP_LOCUS41252</name>
</gene>
<feature type="binding site" evidence="12">
    <location>
        <position position="557"/>
    </location>
    <ligand>
        <name>ATP</name>
        <dbReference type="ChEBI" id="CHEBI:30616"/>
    </ligand>
</feature>
<keyword evidence="10 14" id="KW-0472">Membrane</keyword>
<feature type="region of interest" description="Disordered" evidence="13">
    <location>
        <begin position="486"/>
        <end position="507"/>
    </location>
</feature>
<keyword evidence="11" id="KW-0325">Glycoprotein</keyword>
<dbReference type="InterPro" id="IPR001245">
    <property type="entry name" value="Ser-Thr/Tyr_kinase_cat_dom"/>
</dbReference>
<name>A0ABC8TQA7_9AQUA</name>
<dbReference type="InterPro" id="IPR045272">
    <property type="entry name" value="ANXUR1/2-like"/>
</dbReference>
<evidence type="ECO:0000256" key="1">
    <source>
        <dbReference type="ARBA" id="ARBA00004479"/>
    </source>
</evidence>
<dbReference type="InterPro" id="IPR008271">
    <property type="entry name" value="Ser/Thr_kinase_AS"/>
</dbReference>
<dbReference type="EMBL" id="CAUOFW020005823">
    <property type="protein sequence ID" value="CAK9171667.1"/>
    <property type="molecule type" value="Genomic_DNA"/>
</dbReference>
<dbReference type="GO" id="GO:0010038">
    <property type="term" value="P:response to metal ion"/>
    <property type="evidence" value="ECO:0007669"/>
    <property type="project" value="UniProtKB-ARBA"/>
</dbReference>
<dbReference type="GO" id="GO:0004674">
    <property type="term" value="F:protein serine/threonine kinase activity"/>
    <property type="evidence" value="ECO:0007669"/>
    <property type="project" value="UniProtKB-KW"/>
</dbReference>
<dbReference type="PROSITE" id="PS00107">
    <property type="entry name" value="PROTEIN_KINASE_ATP"/>
    <property type="match status" value="1"/>
</dbReference>
<dbReference type="CDD" id="cd12087">
    <property type="entry name" value="TM_EGFR-like"/>
    <property type="match status" value="1"/>
</dbReference>
<dbReference type="GO" id="GO:0016020">
    <property type="term" value="C:membrane"/>
    <property type="evidence" value="ECO:0007669"/>
    <property type="project" value="UniProtKB-SubCell"/>
</dbReference>
<evidence type="ECO:0000256" key="12">
    <source>
        <dbReference type="PROSITE-ProRule" id="PRU10141"/>
    </source>
</evidence>
<dbReference type="Gene3D" id="1.10.510.10">
    <property type="entry name" value="Transferase(Phosphotransferase) domain 1"/>
    <property type="match status" value="1"/>
</dbReference>
<sequence length="878" mass="97560">MFTITLHISFFLYLLFYTTAAAATIGDTANATPYIPSDYFLLDCGSSSSLNDAEGRKWSGDARSKFSPSNISNTSLESTASKQDPSVNRVPYMTARIIHSQFTYTFPVSIGPKFIRLYFYPVNYSNLDIANSFFYVTSGGYTLLSNFSAFLTVSAMKPAVASLRKEFIVNVRNNQILNITFLPSPNSYAFVNGIEVVSMPENLYIPGSDHQILLVPNQIVFNIDNSSALETLYRLNVGGNEVSITNDTGMFRLWLPDDDYTYSAYGFPPHREVSIQYTKDTPPYTAPQIVYTTSRTMGNDSLRYNLTWKFPVDSGFYYLLRLHFCEIQLEVTLENQRVFIIYINNQTAQRGADVIQWSGGTRIPVFKDYVIMVTDPDGRQSKQDLWLAMYPELDFRPEYADAILNGLEIFKLSGKDGSLAGANPELVLSPLPGPPTLSPQKKNNKKTSSLPVIIGTVVGGGSVLVFILGFLIFRRRRRVKALGSTQPKSSWVPLSDGSKSTKTSGSSLPSDLCRRFSLEEITSATCNFDDNFVIGAGGFGNVYKGHIDNGATTVAIKRLNPSSNQGAREFQTEIGMLSKLRHLHLVSLIGYCNDNREMILIYDYMAHGTLRDHLYKSKKQPIPWKQRLQICIGAARGLHYLHTGAKRTIIHRDVKSTNILLDEKWVAKVSDFGLSKLGPKDVGHSHVSTVVKGSFGYIDPEYYKRQQLTEKSDVYSFGVVLFEVLCARPAIILNFPEEPVSLAEWARNSYRKGTLDRIVDPNLKGEIAPECLRKFGEVGDSCLRDNGIDRPGMNDVVWGLEFALQLQEAAEKMAHGGGGLLPAALASPSAPLLHGEATTTDDDEVFTGSVENMSRSTVSNERLKSETVFSEIMNPAGR</sequence>
<protein>
    <recommendedName>
        <fullName evidence="16">Protein kinase domain-containing protein</fullName>
    </recommendedName>
</protein>
<dbReference type="GO" id="GO:0005524">
    <property type="term" value="F:ATP binding"/>
    <property type="evidence" value="ECO:0007669"/>
    <property type="project" value="UniProtKB-UniRule"/>
</dbReference>
<dbReference type="InterPro" id="IPR024788">
    <property type="entry name" value="Malectin-like_Carb-bd_dom"/>
</dbReference>
<dbReference type="Proteomes" id="UP001642360">
    <property type="component" value="Unassembled WGS sequence"/>
</dbReference>
<dbReference type="FunFam" id="1.10.510.10:FF:000252">
    <property type="entry name" value="Receptor-like protein kinase FERONIA"/>
    <property type="match status" value="1"/>
</dbReference>
<keyword evidence="2" id="KW-0723">Serine/threonine-protein kinase</keyword>
<dbReference type="PROSITE" id="PS50011">
    <property type="entry name" value="PROTEIN_KINASE_DOM"/>
    <property type="match status" value="1"/>
</dbReference>
<feature type="signal peptide" evidence="15">
    <location>
        <begin position="1"/>
        <end position="22"/>
    </location>
</feature>
<feature type="compositionally biased region" description="Low complexity" evidence="13">
    <location>
        <begin position="494"/>
        <end position="507"/>
    </location>
</feature>
<evidence type="ECO:0000256" key="2">
    <source>
        <dbReference type="ARBA" id="ARBA00022527"/>
    </source>
</evidence>
<evidence type="ECO:0000256" key="11">
    <source>
        <dbReference type="ARBA" id="ARBA00023180"/>
    </source>
</evidence>
<reference evidence="17 18" key="1">
    <citation type="submission" date="2024-02" db="EMBL/GenBank/DDBJ databases">
        <authorList>
            <person name="Vignale AGUSTIN F."/>
            <person name="Sosa J E."/>
            <person name="Modenutti C."/>
        </authorList>
    </citation>
    <scope>NUCLEOTIDE SEQUENCE [LARGE SCALE GENOMIC DNA]</scope>
</reference>
<evidence type="ECO:0000256" key="13">
    <source>
        <dbReference type="SAM" id="MobiDB-lite"/>
    </source>
</evidence>
<dbReference type="Gene3D" id="2.60.120.430">
    <property type="entry name" value="Galactose-binding lectin"/>
    <property type="match status" value="2"/>
</dbReference>
<keyword evidence="3" id="KW-0808">Transferase</keyword>
<dbReference type="InterPro" id="IPR011009">
    <property type="entry name" value="Kinase-like_dom_sf"/>
</dbReference>
<dbReference type="SUPFAM" id="SSF56112">
    <property type="entry name" value="Protein kinase-like (PK-like)"/>
    <property type="match status" value="1"/>
</dbReference>
<feature type="region of interest" description="Disordered" evidence="13">
    <location>
        <begin position="58"/>
        <end position="85"/>
    </location>
</feature>
<dbReference type="FunFam" id="2.60.120.430:FF:000007">
    <property type="entry name" value="FERONIA receptor-like kinase"/>
    <property type="match status" value="1"/>
</dbReference>
<organism evidence="17 18">
    <name type="scientific">Ilex paraguariensis</name>
    <name type="common">yerba mate</name>
    <dbReference type="NCBI Taxonomy" id="185542"/>
    <lineage>
        <taxon>Eukaryota</taxon>
        <taxon>Viridiplantae</taxon>
        <taxon>Streptophyta</taxon>
        <taxon>Embryophyta</taxon>
        <taxon>Tracheophyta</taxon>
        <taxon>Spermatophyta</taxon>
        <taxon>Magnoliopsida</taxon>
        <taxon>eudicotyledons</taxon>
        <taxon>Gunneridae</taxon>
        <taxon>Pentapetalae</taxon>
        <taxon>asterids</taxon>
        <taxon>campanulids</taxon>
        <taxon>Aquifoliales</taxon>
        <taxon>Aquifoliaceae</taxon>
        <taxon>Ilex</taxon>
    </lineage>
</organism>
<evidence type="ECO:0000256" key="6">
    <source>
        <dbReference type="ARBA" id="ARBA00022741"/>
    </source>
</evidence>